<comment type="caution">
    <text evidence="3">The sequence shown here is derived from an EMBL/GenBank/DDBJ whole genome shotgun (WGS) entry which is preliminary data.</text>
</comment>
<feature type="transmembrane region" description="Helical" evidence="2">
    <location>
        <begin position="357"/>
        <end position="379"/>
    </location>
</feature>
<organism evidence="3 4">
    <name type="scientific">Filobasidium floriforme</name>
    <dbReference type="NCBI Taxonomy" id="5210"/>
    <lineage>
        <taxon>Eukaryota</taxon>
        <taxon>Fungi</taxon>
        <taxon>Dikarya</taxon>
        <taxon>Basidiomycota</taxon>
        <taxon>Agaricomycotina</taxon>
        <taxon>Tremellomycetes</taxon>
        <taxon>Filobasidiales</taxon>
        <taxon>Filobasidiaceae</taxon>
        <taxon>Filobasidium</taxon>
    </lineage>
</organism>
<feature type="transmembrane region" description="Helical" evidence="2">
    <location>
        <begin position="283"/>
        <end position="308"/>
    </location>
</feature>
<dbReference type="PANTHER" id="PTHR42101">
    <property type="entry name" value="CHROMOSOME 16, WHOLE GENOME SHOTGUN SEQUENCE"/>
    <property type="match status" value="1"/>
</dbReference>
<keyword evidence="2" id="KW-0812">Transmembrane</keyword>
<feature type="transmembrane region" description="Helical" evidence="2">
    <location>
        <begin position="224"/>
        <end position="245"/>
    </location>
</feature>
<sequence>MASRSVSVRNDGTDGETDPPPMEASASSTESPEHNTVLDEDEAPHTKESENRRRTSDLEKRSLEQEDADDVYNPLDKHLPLLLRPVKGRHPGGGQAGWMPDMNMASRWMGIFYDASHREVLAFVATLTAFTEIHSIGDWKTLLDFFGFFVLLWWSWFGQVNYDIHFETEDLVHRFFKLVQICGLGYLAGATGGWDLAKIRQDKDVFADDAGDRYQAHTSFVTVASAYAGLRAILIVQYIMVYCLARRRHQPYLKRTFLTPVLYNAASCVAVILAAALNSHSDTLVAAKIACLFLSVVFEAVGILIAAIQARGLQAQSARLADRLGNLTLIVLGEGFLGVFKGFNRAILGFSKDNIDVYISVFCCIVILCCLYDFCFTGFQTELRMSKRRLAAWAILHFPLHFSLFAFLSGLTNATVASAFIEGALYSQASFLVPASAAIAGNSSLFQDLISDRNLILQLSSLQLVPPYAEELSILDNSTGLNLGVQVRPRTEREPSKSLTKCSVYAQTSLYNRWLNMLRKFLTSLRIQAFADIYAQLQLINTTATDNETLSDQRATLANELYFRLWTTVVTQQYDGIGW</sequence>
<gene>
    <name evidence="3" type="ORF">FFLO_00172</name>
</gene>
<feature type="compositionally biased region" description="Polar residues" evidence="1">
    <location>
        <begin position="1"/>
        <end position="10"/>
    </location>
</feature>
<evidence type="ECO:0000256" key="2">
    <source>
        <dbReference type="SAM" id="Phobius"/>
    </source>
</evidence>
<dbReference type="Pfam" id="PF06772">
    <property type="entry name" value="LtrA"/>
    <property type="match status" value="1"/>
</dbReference>
<accession>A0A8K0JWQ4</accession>
<protein>
    <submittedName>
        <fullName evidence="3">Uncharacterized protein</fullName>
    </submittedName>
</protein>
<feature type="transmembrane region" description="Helical" evidence="2">
    <location>
        <begin position="257"/>
        <end position="277"/>
    </location>
</feature>
<feature type="transmembrane region" description="Helical" evidence="2">
    <location>
        <begin position="141"/>
        <end position="157"/>
    </location>
</feature>
<keyword evidence="4" id="KW-1185">Reference proteome</keyword>
<feature type="transmembrane region" description="Helical" evidence="2">
    <location>
        <begin position="391"/>
        <end position="411"/>
    </location>
</feature>
<reference evidence="3" key="1">
    <citation type="submission" date="2020-04" db="EMBL/GenBank/DDBJ databases">
        <title>Analysis of mating type loci in Filobasidium floriforme.</title>
        <authorList>
            <person name="Nowrousian M."/>
        </authorList>
    </citation>
    <scope>NUCLEOTIDE SEQUENCE</scope>
    <source>
        <strain evidence="3">CBS 6242</strain>
    </source>
</reference>
<dbReference type="AlphaFoldDB" id="A0A8K0JWQ4"/>
<keyword evidence="2" id="KW-0472">Membrane</keyword>
<name>A0A8K0JWQ4_9TREE</name>
<proteinExistence type="predicted"/>
<feature type="compositionally biased region" description="Basic and acidic residues" evidence="1">
    <location>
        <begin position="31"/>
        <end position="64"/>
    </location>
</feature>
<dbReference type="Proteomes" id="UP000812966">
    <property type="component" value="Unassembled WGS sequence"/>
</dbReference>
<keyword evidence="2" id="KW-1133">Transmembrane helix</keyword>
<dbReference type="PANTHER" id="PTHR42101:SF1">
    <property type="entry name" value="LOW TEMPERATURE REQUIREMENT A"/>
    <property type="match status" value="1"/>
</dbReference>
<feature type="transmembrane region" description="Helical" evidence="2">
    <location>
        <begin position="320"/>
        <end position="337"/>
    </location>
</feature>
<evidence type="ECO:0000313" key="3">
    <source>
        <dbReference type="EMBL" id="KAG7579964.1"/>
    </source>
</evidence>
<evidence type="ECO:0000256" key="1">
    <source>
        <dbReference type="SAM" id="MobiDB-lite"/>
    </source>
</evidence>
<dbReference type="InterPro" id="IPR010640">
    <property type="entry name" value="Low_temperature_requirement_A"/>
</dbReference>
<feature type="region of interest" description="Disordered" evidence="1">
    <location>
        <begin position="1"/>
        <end position="69"/>
    </location>
</feature>
<evidence type="ECO:0000313" key="4">
    <source>
        <dbReference type="Proteomes" id="UP000812966"/>
    </source>
</evidence>
<dbReference type="EMBL" id="JABELV010000002">
    <property type="protein sequence ID" value="KAG7579964.1"/>
    <property type="molecule type" value="Genomic_DNA"/>
</dbReference>